<keyword evidence="3" id="KW-1185">Reference proteome</keyword>
<feature type="region of interest" description="Disordered" evidence="1">
    <location>
        <begin position="1"/>
        <end position="31"/>
    </location>
</feature>
<name>B3VM28_9CAUD</name>
<sequence length="115" mass="12675">MIGFMTLPLQPGQPGKSEYSFGKGMFPHPESDYQSQRSEIVAGVDEDAVANYRRFVADRRTDPTDGSSGGYDDMLFEYGNPDQFGPGPKLVQEGVQLPSGQVPQPQFRTGVTREE</sequence>
<accession>B3VM28</accession>
<feature type="region of interest" description="Disordered" evidence="1">
    <location>
        <begin position="59"/>
        <end position="115"/>
    </location>
</feature>
<dbReference type="OrthoDB" id="26409at10239"/>
<evidence type="ECO:0000313" key="2">
    <source>
        <dbReference type="EMBL" id="ACF05098.1"/>
    </source>
</evidence>
<reference evidence="2 3" key="1">
    <citation type="submission" date="2008-05" db="EMBL/GenBank/DDBJ databases">
        <authorList>
            <person name="Weber R.J."/>
            <person name="Jacobs-Sera D."/>
            <person name="Houtz J."/>
            <person name="Hendrix R.W."/>
            <person name="Hatfull G.H."/>
        </authorList>
    </citation>
    <scope>NUCLEOTIDE SEQUENCE [LARGE SCALE GENOMIC DNA]</scope>
</reference>
<dbReference type="KEGG" id="vg:6450023"/>
<protein>
    <submittedName>
        <fullName evidence="2">Uncharacterized protein</fullName>
    </submittedName>
</protein>
<dbReference type="RefSeq" id="YP_002003359.1">
    <property type="nucleotide sequence ID" value="NC_011039.1"/>
</dbReference>
<gene>
    <name evidence="2" type="ORF">PREDATOR_1</name>
</gene>
<evidence type="ECO:0000256" key="1">
    <source>
        <dbReference type="SAM" id="MobiDB-lite"/>
    </source>
</evidence>
<organism evidence="2 3">
    <name type="scientific">Mycobacterium phage Predator</name>
    <dbReference type="NCBI Taxonomy" id="543153"/>
    <lineage>
        <taxon>Viruses</taxon>
        <taxon>Duplodnaviria</taxon>
        <taxon>Heunggongvirae</taxon>
        <taxon>Uroviricota</taxon>
        <taxon>Caudoviricetes</taxon>
        <taxon>Predatorvirus</taxon>
        <taxon>Predatorvirus predator</taxon>
    </lineage>
</organism>
<proteinExistence type="predicted"/>
<dbReference type="EMBL" id="EU770222">
    <property type="protein sequence ID" value="ACF05098.1"/>
    <property type="molecule type" value="Genomic_DNA"/>
</dbReference>
<dbReference type="Proteomes" id="UP000000621">
    <property type="component" value="Segment"/>
</dbReference>
<evidence type="ECO:0000313" key="3">
    <source>
        <dbReference type="Proteomes" id="UP000000621"/>
    </source>
</evidence>
<feature type="compositionally biased region" description="Polar residues" evidence="1">
    <location>
        <begin position="98"/>
        <end position="109"/>
    </location>
</feature>